<dbReference type="EMBL" id="ML769480">
    <property type="protein sequence ID" value="KAE9398657.1"/>
    <property type="molecule type" value="Genomic_DNA"/>
</dbReference>
<gene>
    <name evidence="1" type="ORF">BT96DRAFT_1105997</name>
</gene>
<reference evidence="1" key="1">
    <citation type="journal article" date="2019" name="Environ. Microbiol.">
        <title>Fungal ecological strategies reflected in gene transcription - a case study of two litter decomposers.</title>
        <authorList>
            <person name="Barbi F."/>
            <person name="Kohler A."/>
            <person name="Barry K."/>
            <person name="Baskaran P."/>
            <person name="Daum C."/>
            <person name="Fauchery L."/>
            <person name="Ihrmark K."/>
            <person name="Kuo A."/>
            <person name="LaButti K."/>
            <person name="Lipzen A."/>
            <person name="Morin E."/>
            <person name="Grigoriev I.V."/>
            <person name="Henrissat B."/>
            <person name="Lindahl B."/>
            <person name="Martin F."/>
        </authorList>
    </citation>
    <scope>NUCLEOTIDE SEQUENCE</scope>
    <source>
        <strain evidence="1">JB14</strain>
    </source>
</reference>
<dbReference type="Proteomes" id="UP000799118">
    <property type="component" value="Unassembled WGS sequence"/>
</dbReference>
<keyword evidence="2" id="KW-1185">Reference proteome</keyword>
<evidence type="ECO:0000313" key="2">
    <source>
        <dbReference type="Proteomes" id="UP000799118"/>
    </source>
</evidence>
<sequence>SRPRFSFRASSDVFYKCQCLFPLLHRPTFERSVREKLHYRDEFLVPFFYLFARLHLGGSMTGEYCSTVLTHDIRVDGSTLTKYRWCANRH</sequence>
<name>A0A6A4HNR0_9AGAR</name>
<protein>
    <submittedName>
        <fullName evidence="1">Uncharacterized protein</fullName>
    </submittedName>
</protein>
<evidence type="ECO:0000313" key="1">
    <source>
        <dbReference type="EMBL" id="KAE9398657.1"/>
    </source>
</evidence>
<organism evidence="1 2">
    <name type="scientific">Gymnopus androsaceus JB14</name>
    <dbReference type="NCBI Taxonomy" id="1447944"/>
    <lineage>
        <taxon>Eukaryota</taxon>
        <taxon>Fungi</taxon>
        <taxon>Dikarya</taxon>
        <taxon>Basidiomycota</taxon>
        <taxon>Agaricomycotina</taxon>
        <taxon>Agaricomycetes</taxon>
        <taxon>Agaricomycetidae</taxon>
        <taxon>Agaricales</taxon>
        <taxon>Marasmiineae</taxon>
        <taxon>Omphalotaceae</taxon>
        <taxon>Gymnopus</taxon>
    </lineage>
</organism>
<dbReference type="AlphaFoldDB" id="A0A6A4HNR0"/>
<feature type="non-terminal residue" evidence="1">
    <location>
        <position position="1"/>
    </location>
</feature>
<proteinExistence type="predicted"/>
<accession>A0A6A4HNR0</accession>
<dbReference type="OrthoDB" id="4456959at2759"/>